<proteinExistence type="predicted"/>
<name>A0A484FSG2_COLOR</name>
<evidence type="ECO:0000313" key="2">
    <source>
        <dbReference type="Proteomes" id="UP000014480"/>
    </source>
</evidence>
<keyword evidence="2" id="KW-1185">Reference proteome</keyword>
<gene>
    <name evidence="1" type="ORF">Cob_v006547</name>
</gene>
<accession>A0A484FSG2</accession>
<organism evidence="1 2">
    <name type="scientific">Colletotrichum orbiculare (strain 104-T / ATCC 96160 / CBS 514.97 / LARS 414 / MAFF 240422)</name>
    <name type="common">Cucumber anthracnose fungus</name>
    <name type="synonym">Colletotrichum lagenarium</name>
    <dbReference type="NCBI Taxonomy" id="1213857"/>
    <lineage>
        <taxon>Eukaryota</taxon>
        <taxon>Fungi</taxon>
        <taxon>Dikarya</taxon>
        <taxon>Ascomycota</taxon>
        <taxon>Pezizomycotina</taxon>
        <taxon>Sordariomycetes</taxon>
        <taxon>Hypocreomycetidae</taxon>
        <taxon>Glomerellales</taxon>
        <taxon>Glomerellaceae</taxon>
        <taxon>Colletotrichum</taxon>
        <taxon>Colletotrichum orbiculare species complex</taxon>
    </lineage>
</organism>
<comment type="caution">
    <text evidence="1">The sequence shown here is derived from an EMBL/GenBank/DDBJ whole genome shotgun (WGS) entry which is preliminary data.</text>
</comment>
<reference evidence="2" key="1">
    <citation type="journal article" date="2013" name="New Phytol.">
        <title>Comparative genomic and transcriptomic analyses reveal the hemibiotrophic stage shift of Colletotrichum fungi.</title>
        <authorList>
            <person name="Gan P."/>
            <person name="Ikeda K."/>
            <person name="Irieda H."/>
            <person name="Narusaka M."/>
            <person name="O'Connell R.J."/>
            <person name="Narusaka Y."/>
            <person name="Takano Y."/>
            <person name="Kubo Y."/>
            <person name="Shirasu K."/>
        </authorList>
    </citation>
    <scope>NUCLEOTIDE SEQUENCE [LARGE SCALE GENOMIC DNA]</scope>
    <source>
        <strain evidence="2">104-T / ATCC 96160 / CBS 514.97 / LARS 414 / MAFF 240422</strain>
    </source>
</reference>
<evidence type="ECO:0000313" key="1">
    <source>
        <dbReference type="EMBL" id="TDZ20414.1"/>
    </source>
</evidence>
<protein>
    <submittedName>
        <fullName evidence="1">Uncharacterized protein</fullName>
    </submittedName>
</protein>
<dbReference type="AlphaFoldDB" id="A0A484FSG2"/>
<dbReference type="Proteomes" id="UP000014480">
    <property type="component" value="Unassembled WGS sequence"/>
</dbReference>
<reference evidence="2" key="2">
    <citation type="journal article" date="2019" name="Mol. Plant Microbe Interact.">
        <title>Genome sequence resources for four phytopathogenic fungi from the Colletotrichum orbiculare species complex.</title>
        <authorList>
            <person name="Gan P."/>
            <person name="Tsushima A."/>
            <person name="Narusaka M."/>
            <person name="Narusaka Y."/>
            <person name="Takano Y."/>
            <person name="Kubo Y."/>
            <person name="Shirasu K."/>
        </authorList>
    </citation>
    <scope>GENOME REANNOTATION</scope>
    <source>
        <strain evidence="2">104-T / ATCC 96160 / CBS 514.97 / LARS 414 / MAFF 240422</strain>
    </source>
</reference>
<sequence>MCFAACALKSEGMIARSSHSEKILRVGDSFRYYRSDIDSTKFLPRRRRATQSLRKLAAETGATSEA</sequence>
<dbReference type="EMBL" id="AMCV02000017">
    <property type="protein sequence ID" value="TDZ20414.1"/>
    <property type="molecule type" value="Genomic_DNA"/>
</dbReference>